<evidence type="ECO:0000259" key="7">
    <source>
        <dbReference type="Pfam" id="PF02687"/>
    </source>
</evidence>
<feature type="transmembrane region" description="Helical" evidence="6">
    <location>
        <begin position="397"/>
        <end position="420"/>
    </location>
</feature>
<organism evidence="9 10">
    <name type="scientific">Minwuia thermotolerans</name>
    <dbReference type="NCBI Taxonomy" id="2056226"/>
    <lineage>
        <taxon>Bacteria</taxon>
        <taxon>Pseudomonadati</taxon>
        <taxon>Pseudomonadota</taxon>
        <taxon>Alphaproteobacteria</taxon>
        <taxon>Minwuiales</taxon>
        <taxon>Minwuiaceae</taxon>
        <taxon>Minwuia</taxon>
    </lineage>
</organism>
<dbReference type="Pfam" id="PF02687">
    <property type="entry name" value="FtsX"/>
    <property type="match status" value="2"/>
</dbReference>
<protein>
    <submittedName>
        <fullName evidence="9">Glycosyl transferase family 1</fullName>
    </submittedName>
</protein>
<feature type="transmembrane region" description="Helical" evidence="6">
    <location>
        <begin position="352"/>
        <end position="376"/>
    </location>
</feature>
<evidence type="ECO:0000256" key="4">
    <source>
        <dbReference type="ARBA" id="ARBA00022989"/>
    </source>
</evidence>
<dbReference type="Pfam" id="PF12704">
    <property type="entry name" value="MacB_PCD"/>
    <property type="match status" value="1"/>
</dbReference>
<dbReference type="Proteomes" id="UP000229498">
    <property type="component" value="Unassembled WGS sequence"/>
</dbReference>
<evidence type="ECO:0000313" key="10">
    <source>
        <dbReference type="Proteomes" id="UP000229498"/>
    </source>
</evidence>
<keyword evidence="5 6" id="KW-0472">Membrane</keyword>
<accession>A0A2M9FZV5</accession>
<evidence type="ECO:0000256" key="6">
    <source>
        <dbReference type="SAM" id="Phobius"/>
    </source>
</evidence>
<dbReference type="RefSeq" id="WP_109794104.1">
    <property type="nucleotide sequence ID" value="NZ_PHIG01000037.1"/>
</dbReference>
<feature type="transmembrane region" description="Helical" evidence="6">
    <location>
        <begin position="720"/>
        <end position="739"/>
    </location>
</feature>
<keyword evidence="2" id="KW-1003">Cell membrane</keyword>
<gene>
    <name evidence="9" type="ORF">CVT23_13890</name>
</gene>
<keyword evidence="10" id="KW-1185">Reference proteome</keyword>
<feature type="transmembrane region" description="Helical" evidence="6">
    <location>
        <begin position="260"/>
        <end position="281"/>
    </location>
</feature>
<evidence type="ECO:0000256" key="5">
    <source>
        <dbReference type="ARBA" id="ARBA00023136"/>
    </source>
</evidence>
<evidence type="ECO:0000256" key="1">
    <source>
        <dbReference type="ARBA" id="ARBA00004651"/>
    </source>
</evidence>
<comment type="caution">
    <text evidence="9">The sequence shown here is derived from an EMBL/GenBank/DDBJ whole genome shotgun (WGS) entry which is preliminary data.</text>
</comment>
<feature type="transmembrane region" description="Helical" evidence="6">
    <location>
        <begin position="426"/>
        <end position="452"/>
    </location>
</feature>
<evidence type="ECO:0000256" key="2">
    <source>
        <dbReference type="ARBA" id="ARBA00022475"/>
    </source>
</evidence>
<feature type="transmembrane region" description="Helical" evidence="6">
    <location>
        <begin position="769"/>
        <end position="795"/>
    </location>
</feature>
<sequence>MATAAFRMALRDLRGGLGGFRVFLLSLALGVAAIAGVGSLTASIIGGIQENGREILGADIDLRMRQIVPPDAAVEWLEREAGTLLRTMEMRTIARAAASDRRALAELKSVGDAYPLYGAVRLEDGGELHDALARRDGVFGAVAEPVLAQRLELAVGDRVRVGDVSFELRGLIAHEPDRGTGGALTLAPRIMIHDEAMAATGLVQPGSLISRHYKVKLAPGDTVAEFRQRLARETPDAGWRIRDHRNGAPGIESFLERLRIFLTLVGLTALLVGGVGVGNAVKAHLDAKRSQIAVLKALGATGGDITRIYLFQILVLAAVGIAIGLVIGAVVPMVAVGLLAEALPTPPSVGLYAMPLVLAAAFGVLVTLTFALWPLGVARRTRAAELFRAAMGESGGVPGRGFIAGTALSLLGLAGLAIFSADRPVFALWFVLGAAGVFIVLRLAAAGIAWAAKRAGGPKRTAFRMALANLHRPGAPTASVMISLGLGVTLLAAVAQIEGNVAGQVDRRVAEEAPSFFFVDIQPDQIEPFLETARSITGVSDVRSVPSLRGRISAVDGVASEDVQMVDPDEAWVLRGDRGLTYATEPPSNSPVVAGEWWPADYDGPPLVSFEDEAAAGLGLEVGDTITVNVLGRDITAEIASLRRIDWSTFQINYIMIFSPNTLRAAPHTHLATAEAAGAADNELFRAITDRFPNITVIRVKEAMELFDKLLGQVATAIRAASAVTLLAGLIVLAGAIAAGHRRRVRESVVLKVLGATRRQILKIHAAEFAVLGLATGIVAAIAGSVAAWGVIVFVMQGEFELMPARLAVVVVGAIAATTALGLVGAHRALRRRPAVELREA</sequence>
<dbReference type="PANTHER" id="PTHR30287:SF1">
    <property type="entry name" value="INNER MEMBRANE PROTEIN"/>
    <property type="match status" value="1"/>
</dbReference>
<dbReference type="AlphaFoldDB" id="A0A2M9FZV5"/>
<keyword evidence="4 6" id="KW-1133">Transmembrane helix</keyword>
<evidence type="ECO:0000259" key="8">
    <source>
        <dbReference type="Pfam" id="PF12704"/>
    </source>
</evidence>
<evidence type="ECO:0000256" key="3">
    <source>
        <dbReference type="ARBA" id="ARBA00022692"/>
    </source>
</evidence>
<dbReference type="InterPro" id="IPR025857">
    <property type="entry name" value="MacB_PCD"/>
</dbReference>
<comment type="subcellular location">
    <subcellularLocation>
        <location evidence="1">Cell membrane</location>
        <topology evidence="1">Multi-pass membrane protein</topology>
    </subcellularLocation>
</comment>
<name>A0A2M9FZV5_9PROT</name>
<dbReference type="GO" id="GO:0016740">
    <property type="term" value="F:transferase activity"/>
    <property type="evidence" value="ECO:0007669"/>
    <property type="project" value="UniProtKB-KW"/>
</dbReference>
<dbReference type="InterPro" id="IPR038766">
    <property type="entry name" value="Membrane_comp_ABC_pdt"/>
</dbReference>
<keyword evidence="3 6" id="KW-0812">Transmembrane</keyword>
<evidence type="ECO:0000313" key="9">
    <source>
        <dbReference type="EMBL" id="PJK29007.1"/>
    </source>
</evidence>
<feature type="domain" description="ABC3 transporter permease C-terminal" evidence="7">
    <location>
        <begin position="721"/>
        <end position="832"/>
    </location>
</feature>
<feature type="transmembrane region" description="Helical" evidence="6">
    <location>
        <begin position="807"/>
        <end position="826"/>
    </location>
</feature>
<feature type="transmembrane region" description="Helical" evidence="6">
    <location>
        <begin position="313"/>
        <end position="340"/>
    </location>
</feature>
<feature type="domain" description="MacB-like periplasmic core" evidence="8">
    <location>
        <begin position="24"/>
        <end position="231"/>
    </location>
</feature>
<dbReference type="PANTHER" id="PTHR30287">
    <property type="entry name" value="MEMBRANE COMPONENT OF PREDICTED ABC SUPERFAMILY METABOLITE UPTAKE TRANSPORTER"/>
    <property type="match status" value="1"/>
</dbReference>
<feature type="domain" description="ABC3 transporter permease C-terminal" evidence="7">
    <location>
        <begin position="265"/>
        <end position="380"/>
    </location>
</feature>
<keyword evidence="9" id="KW-0808">Transferase</keyword>
<feature type="transmembrane region" description="Helical" evidence="6">
    <location>
        <begin position="473"/>
        <end position="495"/>
    </location>
</feature>
<reference evidence="9 10" key="1">
    <citation type="submission" date="2017-11" db="EMBL/GenBank/DDBJ databases">
        <title>Draft genome sequence of Rhizobiales bacterium SY3-13.</title>
        <authorList>
            <person name="Sun C."/>
        </authorList>
    </citation>
    <scope>NUCLEOTIDE SEQUENCE [LARGE SCALE GENOMIC DNA]</scope>
    <source>
        <strain evidence="9 10">SY3-13</strain>
    </source>
</reference>
<dbReference type="OrthoDB" id="9775544at2"/>
<dbReference type="EMBL" id="PHIG01000037">
    <property type="protein sequence ID" value="PJK29007.1"/>
    <property type="molecule type" value="Genomic_DNA"/>
</dbReference>
<proteinExistence type="predicted"/>
<dbReference type="InterPro" id="IPR003838">
    <property type="entry name" value="ABC3_permease_C"/>
</dbReference>
<dbReference type="GO" id="GO:0005886">
    <property type="term" value="C:plasma membrane"/>
    <property type="evidence" value="ECO:0007669"/>
    <property type="project" value="UniProtKB-SubCell"/>
</dbReference>